<feature type="domain" description="Fungal lipase-type" evidence="2">
    <location>
        <begin position="212"/>
        <end position="372"/>
    </location>
</feature>
<dbReference type="PANTHER" id="PTHR46086">
    <property type="entry name" value="ALPHA/BETA-HYDROLASES SUPERFAMILY PROTEIN"/>
    <property type="match status" value="1"/>
</dbReference>
<dbReference type="SUPFAM" id="SSF53474">
    <property type="entry name" value="alpha/beta-Hydrolases"/>
    <property type="match status" value="1"/>
</dbReference>
<evidence type="ECO:0000256" key="1">
    <source>
        <dbReference type="SAM" id="Phobius"/>
    </source>
</evidence>
<sequence>MIYHPEKLKLSDIFTTLVFGKTLVGSELVESSSSGSVYETKVGISTVAANPITVITWILVKILILLSGPLALLGRVVEFTLNLFSLNGGILRLFFHLITGSLVIPKKESADYRSIIGHIDGRTELYKTSTILNYRPRIMETMDNVNEINPLDLCIMASKIAYENQAYVQNVVTNHWKMYLVGHYNFWNEYLQSEDTQAFIFCNRRNNAQLIVVAFRGTEPFSGRDWASDVDLSWIGMGEMGRVHLGFMKALGLQDEKDYKKGWPKDYTGSKNLAYYKLRETLKTLLEQNKGARILVTGHSLGGALAIVFPSVLVLHEEETIMSSLLGVYTFGQPRVGDKVFGNFMKSQLNVIFKRYYRVVFRYDVVPRIPFDDPVSQFSHFGGCLYFRSWYKGEVLKHEPNQNYFNPLYIPSKYLNALLDLFRGLFARIRPGKDFKESLVSILYRLFGLLVPGLASHSPRDYVNGVRLAEVKIKQDDAEEFIGF</sequence>
<protein>
    <recommendedName>
        <fullName evidence="2">Fungal lipase-type domain-containing protein</fullName>
    </recommendedName>
</protein>
<evidence type="ECO:0000313" key="3">
    <source>
        <dbReference type="EMBL" id="KAF9597813.1"/>
    </source>
</evidence>
<keyword evidence="1" id="KW-1133">Transmembrane helix</keyword>
<feature type="transmembrane region" description="Helical" evidence="1">
    <location>
        <begin position="83"/>
        <end position="104"/>
    </location>
</feature>
<dbReference type="AlphaFoldDB" id="A0A835HGN8"/>
<keyword evidence="1" id="KW-0472">Membrane</keyword>
<dbReference type="GO" id="GO:0006629">
    <property type="term" value="P:lipid metabolic process"/>
    <property type="evidence" value="ECO:0007669"/>
    <property type="project" value="InterPro"/>
</dbReference>
<organism evidence="3 4">
    <name type="scientific">Coptis chinensis</name>
    <dbReference type="NCBI Taxonomy" id="261450"/>
    <lineage>
        <taxon>Eukaryota</taxon>
        <taxon>Viridiplantae</taxon>
        <taxon>Streptophyta</taxon>
        <taxon>Embryophyta</taxon>
        <taxon>Tracheophyta</taxon>
        <taxon>Spermatophyta</taxon>
        <taxon>Magnoliopsida</taxon>
        <taxon>Ranunculales</taxon>
        <taxon>Ranunculaceae</taxon>
        <taxon>Coptidoideae</taxon>
        <taxon>Coptis</taxon>
    </lineage>
</organism>
<reference evidence="3 4" key="1">
    <citation type="submission" date="2020-10" db="EMBL/GenBank/DDBJ databases">
        <title>The Coptis chinensis genome and diversification of protoberbering-type alkaloids.</title>
        <authorList>
            <person name="Wang B."/>
            <person name="Shu S."/>
            <person name="Song C."/>
            <person name="Liu Y."/>
        </authorList>
    </citation>
    <scope>NUCLEOTIDE SEQUENCE [LARGE SCALE GENOMIC DNA]</scope>
    <source>
        <strain evidence="3">HL-2020</strain>
        <tissue evidence="3">Leaf</tissue>
    </source>
</reference>
<dbReference type="InterPro" id="IPR044819">
    <property type="entry name" value="OBL-like"/>
</dbReference>
<name>A0A835HGN8_9MAGN</name>
<evidence type="ECO:0000313" key="4">
    <source>
        <dbReference type="Proteomes" id="UP000631114"/>
    </source>
</evidence>
<dbReference type="InterPro" id="IPR002921">
    <property type="entry name" value="Fungal_lipase-type"/>
</dbReference>
<dbReference type="Pfam" id="PF01764">
    <property type="entry name" value="Lipase_3"/>
    <property type="match status" value="1"/>
</dbReference>
<evidence type="ECO:0000259" key="2">
    <source>
        <dbReference type="Pfam" id="PF01764"/>
    </source>
</evidence>
<dbReference type="EMBL" id="JADFTS010000007">
    <property type="protein sequence ID" value="KAF9597813.1"/>
    <property type="molecule type" value="Genomic_DNA"/>
</dbReference>
<keyword evidence="1" id="KW-0812">Transmembrane</keyword>
<proteinExistence type="predicted"/>
<dbReference type="Proteomes" id="UP000631114">
    <property type="component" value="Unassembled WGS sequence"/>
</dbReference>
<gene>
    <name evidence="3" type="ORF">IFM89_021898</name>
</gene>
<dbReference type="CDD" id="cd00519">
    <property type="entry name" value="Lipase_3"/>
    <property type="match status" value="1"/>
</dbReference>
<keyword evidence="4" id="KW-1185">Reference proteome</keyword>
<dbReference type="OrthoDB" id="438440at2759"/>
<dbReference type="Gene3D" id="3.40.50.1820">
    <property type="entry name" value="alpha/beta hydrolase"/>
    <property type="match status" value="1"/>
</dbReference>
<feature type="transmembrane region" description="Helical" evidence="1">
    <location>
        <begin position="54"/>
        <end position="77"/>
    </location>
</feature>
<comment type="caution">
    <text evidence="3">The sequence shown here is derived from an EMBL/GenBank/DDBJ whole genome shotgun (WGS) entry which is preliminary data.</text>
</comment>
<dbReference type="GO" id="GO:0004806">
    <property type="term" value="F:triacylglycerol lipase activity"/>
    <property type="evidence" value="ECO:0007669"/>
    <property type="project" value="InterPro"/>
</dbReference>
<accession>A0A835HGN8</accession>
<dbReference type="InterPro" id="IPR029058">
    <property type="entry name" value="AB_hydrolase_fold"/>
</dbReference>
<dbReference type="PANTHER" id="PTHR46086:SF17">
    <property type="entry name" value="ALPHA_BETA-HYDROLASES SUPERFAMILY PROTEIN"/>
    <property type="match status" value="1"/>
</dbReference>